<dbReference type="Proteomes" id="UP001604336">
    <property type="component" value="Unassembled WGS sequence"/>
</dbReference>
<accession>A0ABD1QEB5</accession>
<keyword evidence="3" id="KW-1185">Reference proteome</keyword>
<comment type="caution">
    <text evidence="2">The sequence shown here is derived from an EMBL/GenBank/DDBJ whole genome shotgun (WGS) entry which is preliminary data.</text>
</comment>
<organism evidence="2 3">
    <name type="scientific">Abeliophyllum distichum</name>
    <dbReference type="NCBI Taxonomy" id="126358"/>
    <lineage>
        <taxon>Eukaryota</taxon>
        <taxon>Viridiplantae</taxon>
        <taxon>Streptophyta</taxon>
        <taxon>Embryophyta</taxon>
        <taxon>Tracheophyta</taxon>
        <taxon>Spermatophyta</taxon>
        <taxon>Magnoliopsida</taxon>
        <taxon>eudicotyledons</taxon>
        <taxon>Gunneridae</taxon>
        <taxon>Pentapetalae</taxon>
        <taxon>asterids</taxon>
        <taxon>lamiids</taxon>
        <taxon>Lamiales</taxon>
        <taxon>Oleaceae</taxon>
        <taxon>Forsythieae</taxon>
        <taxon>Abeliophyllum</taxon>
    </lineage>
</organism>
<feature type="region of interest" description="Disordered" evidence="1">
    <location>
        <begin position="39"/>
        <end position="64"/>
    </location>
</feature>
<name>A0ABD1QEB5_9LAMI</name>
<evidence type="ECO:0000313" key="2">
    <source>
        <dbReference type="EMBL" id="KAL2474558.1"/>
    </source>
</evidence>
<proteinExistence type="predicted"/>
<evidence type="ECO:0000256" key="1">
    <source>
        <dbReference type="SAM" id="MobiDB-lite"/>
    </source>
</evidence>
<dbReference type="AlphaFoldDB" id="A0ABD1QEB5"/>
<dbReference type="PANTHER" id="PTHR35046:SF9">
    <property type="entry name" value="RNA-DIRECTED DNA POLYMERASE"/>
    <property type="match status" value="1"/>
</dbReference>
<gene>
    <name evidence="2" type="ORF">Adt_35294</name>
</gene>
<evidence type="ECO:0000313" key="3">
    <source>
        <dbReference type="Proteomes" id="UP001604336"/>
    </source>
</evidence>
<dbReference type="EMBL" id="JBFOLK010000011">
    <property type="protein sequence ID" value="KAL2474558.1"/>
    <property type="molecule type" value="Genomic_DNA"/>
</dbReference>
<protein>
    <submittedName>
        <fullName evidence="2">CCHC-type domain-containing protein</fullName>
    </submittedName>
</protein>
<feature type="compositionally biased region" description="Basic and acidic residues" evidence="1">
    <location>
        <begin position="45"/>
        <end position="56"/>
    </location>
</feature>
<sequence>MVHMAMNVESQLKRKRAARFSLRSNNTWRLKWNSNNVSNRAISKRKTEPPKKKEDVTSNNKLKSDFQPSKNMDIKCFKCLGFRHIVSKFPNKRVMILCDNGEVETEDDNDSDEMPELEDDGVEYPVDGEVLVCTQRILYSTTKNNQTIFLLQELEDVSSEEMSSKLSHIQDIAHQLYFVPGVVLSKRPTYKSNPDETNELQRHQFKANKVCRFIFESGDWVWVHMRMEGDIYLFDGGDDSRLNPFEEGGEMMRSTRAMDLCYI</sequence>
<reference evidence="3" key="1">
    <citation type="submission" date="2024-07" db="EMBL/GenBank/DDBJ databases">
        <title>Two chromosome-level genome assemblies of Korean endemic species Abeliophyllum distichum and Forsythia ovata (Oleaceae).</title>
        <authorList>
            <person name="Jang H."/>
        </authorList>
    </citation>
    <scope>NUCLEOTIDE SEQUENCE [LARGE SCALE GENOMIC DNA]</scope>
</reference>
<dbReference type="PANTHER" id="PTHR35046">
    <property type="entry name" value="ZINC KNUCKLE (CCHC-TYPE) FAMILY PROTEIN"/>
    <property type="match status" value="1"/>
</dbReference>